<dbReference type="NCBIfam" id="TIGR00034">
    <property type="entry name" value="aroFGH"/>
    <property type="match status" value="1"/>
</dbReference>
<dbReference type="SUPFAM" id="SSF51569">
    <property type="entry name" value="Aldolase"/>
    <property type="match status" value="1"/>
</dbReference>
<dbReference type="GO" id="GO:0003849">
    <property type="term" value="F:3-deoxy-7-phosphoheptulonate synthase activity"/>
    <property type="evidence" value="ECO:0007669"/>
    <property type="project" value="UniProtKB-EC"/>
</dbReference>
<dbReference type="GO" id="GO:0008652">
    <property type="term" value="P:amino acid biosynthetic process"/>
    <property type="evidence" value="ECO:0007669"/>
    <property type="project" value="UniProtKB-KW"/>
</dbReference>
<keyword evidence="6 8" id="KW-0057">Aromatic amino acid biosynthesis</keyword>
<dbReference type="NCBIfam" id="NF009395">
    <property type="entry name" value="PRK12755.1"/>
    <property type="match status" value="1"/>
</dbReference>
<evidence type="ECO:0000313" key="11">
    <source>
        <dbReference type="Proteomes" id="UP000228568"/>
    </source>
</evidence>
<dbReference type="Pfam" id="PF00793">
    <property type="entry name" value="DAHP_synth_1"/>
    <property type="match status" value="1"/>
</dbReference>
<dbReference type="GO" id="GO:0009423">
    <property type="term" value="P:chorismate biosynthetic process"/>
    <property type="evidence" value="ECO:0007669"/>
    <property type="project" value="UniProtKB-UniPathway"/>
</dbReference>
<sequence>MDYEIIKKLPTAEEIIQKFPLPVEGHEQIAKDRQEVKDILAGRDNRLLLIVGPCSAWPYDPVVEYAKKLKKLSTEVEKKMKIIMRLYIQKPRTTRGWTGPVNQPNPLLPPDIEKGIAYCRKLMIEMINLGLPIADEALFTHNAKGFLELLSWVAIGARSAEDQEHRIFASAIGAPAGMKNSTSGSITVGVNSVVAVQHPHIAVFDGNQVETMGNEYAHLVLRGGECGPNYHIEHIMAAKRLMEEEQVKNPAIIIDASHDNCKINGGKTLERQIQVIHEVVNNLREFPELRKTVKGFMIESFLKDGCQKIDVNNPDAIDMGGLSITDPCVGWERTEQLAQELAEKL</sequence>
<keyword evidence="4 8" id="KW-0028">Amino-acid biosynthesis</keyword>
<dbReference type="InterPro" id="IPR006219">
    <property type="entry name" value="DAHP_synth_1"/>
</dbReference>
<dbReference type="PIRSF" id="PIRSF001361">
    <property type="entry name" value="DAHP_synthase"/>
    <property type="match status" value="1"/>
</dbReference>
<organism evidence="10 11">
    <name type="scientific">Candidatus Magasanikbacteria bacterium CG_4_10_14_0_2_um_filter_37_12</name>
    <dbReference type="NCBI Taxonomy" id="1974637"/>
    <lineage>
        <taxon>Bacteria</taxon>
        <taxon>Candidatus Magasanikiibacteriota</taxon>
    </lineage>
</organism>
<protein>
    <recommendedName>
        <fullName evidence="8">Phospho-2-dehydro-3-deoxyheptonate aldolase</fullName>
        <ecNumber evidence="8">2.5.1.54</ecNumber>
    </recommendedName>
</protein>
<dbReference type="GO" id="GO:0009073">
    <property type="term" value="P:aromatic amino acid family biosynthetic process"/>
    <property type="evidence" value="ECO:0007669"/>
    <property type="project" value="UniProtKB-KW"/>
</dbReference>
<dbReference type="InterPro" id="IPR013785">
    <property type="entry name" value="Aldolase_TIM"/>
</dbReference>
<comment type="catalytic activity">
    <reaction evidence="7 8">
        <text>D-erythrose 4-phosphate + phosphoenolpyruvate + H2O = 7-phospho-2-dehydro-3-deoxy-D-arabino-heptonate + phosphate</text>
        <dbReference type="Rhea" id="RHEA:14717"/>
        <dbReference type="ChEBI" id="CHEBI:15377"/>
        <dbReference type="ChEBI" id="CHEBI:16897"/>
        <dbReference type="ChEBI" id="CHEBI:43474"/>
        <dbReference type="ChEBI" id="CHEBI:58394"/>
        <dbReference type="ChEBI" id="CHEBI:58702"/>
        <dbReference type="EC" id="2.5.1.54"/>
    </reaction>
</comment>
<dbReference type="EC" id="2.5.1.54" evidence="8"/>
<comment type="similarity">
    <text evidence="3 8">Belongs to the class-I DAHP synthase family.</text>
</comment>
<evidence type="ECO:0000256" key="5">
    <source>
        <dbReference type="ARBA" id="ARBA00022679"/>
    </source>
</evidence>
<dbReference type="AlphaFoldDB" id="A0A2M7V6Z1"/>
<dbReference type="Gene3D" id="3.20.20.70">
    <property type="entry name" value="Aldolase class I"/>
    <property type="match status" value="1"/>
</dbReference>
<evidence type="ECO:0000256" key="3">
    <source>
        <dbReference type="ARBA" id="ARBA00007985"/>
    </source>
</evidence>
<comment type="caution">
    <text evidence="10">The sequence shown here is derived from an EMBL/GenBank/DDBJ whole genome shotgun (WGS) entry which is preliminary data.</text>
</comment>
<evidence type="ECO:0000256" key="7">
    <source>
        <dbReference type="ARBA" id="ARBA00047508"/>
    </source>
</evidence>
<gene>
    <name evidence="10" type="ORF">COX81_03700</name>
</gene>
<dbReference type="Proteomes" id="UP000228568">
    <property type="component" value="Unassembled WGS sequence"/>
</dbReference>
<evidence type="ECO:0000259" key="9">
    <source>
        <dbReference type="Pfam" id="PF00793"/>
    </source>
</evidence>
<evidence type="ECO:0000313" key="10">
    <source>
        <dbReference type="EMBL" id="PIZ94388.1"/>
    </source>
</evidence>
<dbReference type="EMBL" id="PFPK01000045">
    <property type="protein sequence ID" value="PIZ94388.1"/>
    <property type="molecule type" value="Genomic_DNA"/>
</dbReference>
<comment type="function">
    <text evidence="1 8">Stereospecific condensation of phosphoenolpyruvate (PEP) and D-erythrose-4-phosphate (E4P) giving rise to 3-deoxy-D-arabino-heptulosonate-7-phosphate (DAHP).</text>
</comment>
<evidence type="ECO:0000256" key="4">
    <source>
        <dbReference type="ARBA" id="ARBA00022605"/>
    </source>
</evidence>
<dbReference type="UniPathway" id="UPA00053">
    <property type="reaction ID" value="UER00084"/>
</dbReference>
<name>A0A2M7V6Z1_9BACT</name>
<dbReference type="PANTHER" id="PTHR21225:SF12">
    <property type="entry name" value="PHOSPHO-2-DEHYDRO-3-DEOXYHEPTONATE ALDOLASE, TYROSINE-INHIBITED"/>
    <property type="match status" value="1"/>
</dbReference>
<reference evidence="11" key="1">
    <citation type="submission" date="2017-09" db="EMBL/GenBank/DDBJ databases">
        <title>Depth-based differentiation of microbial function through sediment-hosted aquifers and enrichment of novel symbionts in the deep terrestrial subsurface.</title>
        <authorList>
            <person name="Probst A.J."/>
            <person name="Ladd B."/>
            <person name="Jarett J.K."/>
            <person name="Geller-Mcgrath D.E."/>
            <person name="Sieber C.M.K."/>
            <person name="Emerson J.B."/>
            <person name="Anantharaman K."/>
            <person name="Thomas B.C."/>
            <person name="Malmstrom R."/>
            <person name="Stieglmeier M."/>
            <person name="Klingl A."/>
            <person name="Woyke T."/>
            <person name="Ryan C.M."/>
            <person name="Banfield J.F."/>
        </authorList>
    </citation>
    <scope>NUCLEOTIDE SEQUENCE [LARGE SCALE GENOMIC DNA]</scope>
</reference>
<evidence type="ECO:0000256" key="6">
    <source>
        <dbReference type="ARBA" id="ARBA00023141"/>
    </source>
</evidence>
<dbReference type="InterPro" id="IPR006218">
    <property type="entry name" value="DAHP1/KDSA"/>
</dbReference>
<evidence type="ECO:0000256" key="1">
    <source>
        <dbReference type="ARBA" id="ARBA00003726"/>
    </source>
</evidence>
<comment type="pathway">
    <text evidence="2 8">Metabolic intermediate biosynthesis; chorismate biosynthesis; chorismate from D-erythrose 4-phosphate and phosphoenolpyruvate: step 1/7.</text>
</comment>
<keyword evidence="5 8" id="KW-0808">Transferase</keyword>
<proteinExistence type="inferred from homology"/>
<feature type="domain" description="DAHP synthetase I/KDSA" evidence="9">
    <location>
        <begin position="35"/>
        <end position="337"/>
    </location>
</feature>
<accession>A0A2M7V6Z1</accession>
<dbReference type="PANTHER" id="PTHR21225">
    <property type="entry name" value="PHOSPHO-2-DEHYDRO-3-DEOXYHEPTONATE ALDOLASE DAHP SYNTHETASE"/>
    <property type="match status" value="1"/>
</dbReference>
<evidence type="ECO:0000256" key="2">
    <source>
        <dbReference type="ARBA" id="ARBA00004688"/>
    </source>
</evidence>
<evidence type="ECO:0000256" key="8">
    <source>
        <dbReference type="PIRNR" id="PIRNR001361"/>
    </source>
</evidence>
<dbReference type="GO" id="GO:0005737">
    <property type="term" value="C:cytoplasm"/>
    <property type="evidence" value="ECO:0007669"/>
    <property type="project" value="TreeGrafter"/>
</dbReference>